<sequence length="139" mass="15271">MGIGGCEERDARGRRRTAKMQSPASKQMFWAWPKAARATTAVSREKRMVVRVWRGVCFVWNEALIADSKREMLEFLYEVMFLATTSSFSLAFGPPHRSHIAAIPAEGEGLVVAAAMQATMGNYPCASASSSRSPILSNL</sequence>
<feature type="compositionally biased region" description="Basic and acidic residues" evidence="1">
    <location>
        <begin position="1"/>
        <end position="11"/>
    </location>
</feature>
<accession>A0A5N6KXG0</accession>
<evidence type="ECO:0000313" key="2">
    <source>
        <dbReference type="EMBL" id="KAB8356372.1"/>
    </source>
</evidence>
<dbReference type="EMBL" id="VIBQ01000016">
    <property type="protein sequence ID" value="KAB8356372.1"/>
    <property type="molecule type" value="Genomic_DNA"/>
</dbReference>
<gene>
    <name evidence="2" type="ORF">FH972_023956</name>
</gene>
<protein>
    <submittedName>
        <fullName evidence="2">Uncharacterized protein</fullName>
    </submittedName>
</protein>
<reference evidence="2 3" key="1">
    <citation type="submission" date="2019-06" db="EMBL/GenBank/DDBJ databases">
        <title>A chromosomal-level reference genome of Carpinus fangiana (Coryloideae, Betulaceae).</title>
        <authorList>
            <person name="Yang X."/>
            <person name="Wang Z."/>
            <person name="Zhang L."/>
            <person name="Hao G."/>
            <person name="Liu J."/>
            <person name="Yang Y."/>
        </authorList>
    </citation>
    <scope>NUCLEOTIDE SEQUENCE [LARGE SCALE GENOMIC DNA]</scope>
    <source>
        <strain evidence="2">Cfa_2016G</strain>
        <tissue evidence="2">Leaf</tissue>
    </source>
</reference>
<comment type="caution">
    <text evidence="2">The sequence shown here is derived from an EMBL/GenBank/DDBJ whole genome shotgun (WGS) entry which is preliminary data.</text>
</comment>
<evidence type="ECO:0000256" key="1">
    <source>
        <dbReference type="SAM" id="MobiDB-lite"/>
    </source>
</evidence>
<feature type="region of interest" description="Disordered" evidence="1">
    <location>
        <begin position="1"/>
        <end position="22"/>
    </location>
</feature>
<dbReference type="AlphaFoldDB" id="A0A5N6KXG0"/>
<evidence type="ECO:0000313" key="3">
    <source>
        <dbReference type="Proteomes" id="UP000327013"/>
    </source>
</evidence>
<name>A0A5N6KXG0_9ROSI</name>
<dbReference type="Proteomes" id="UP000327013">
    <property type="component" value="Unassembled WGS sequence"/>
</dbReference>
<proteinExistence type="predicted"/>
<keyword evidence="3" id="KW-1185">Reference proteome</keyword>
<organism evidence="2 3">
    <name type="scientific">Carpinus fangiana</name>
    <dbReference type="NCBI Taxonomy" id="176857"/>
    <lineage>
        <taxon>Eukaryota</taxon>
        <taxon>Viridiplantae</taxon>
        <taxon>Streptophyta</taxon>
        <taxon>Embryophyta</taxon>
        <taxon>Tracheophyta</taxon>
        <taxon>Spermatophyta</taxon>
        <taxon>Magnoliopsida</taxon>
        <taxon>eudicotyledons</taxon>
        <taxon>Gunneridae</taxon>
        <taxon>Pentapetalae</taxon>
        <taxon>rosids</taxon>
        <taxon>fabids</taxon>
        <taxon>Fagales</taxon>
        <taxon>Betulaceae</taxon>
        <taxon>Carpinus</taxon>
    </lineage>
</organism>